<evidence type="ECO:0000313" key="4">
    <source>
        <dbReference type="WBParaSite" id="SSLN_0000733801-mRNA-1"/>
    </source>
</evidence>
<protein>
    <submittedName>
        <fullName evidence="2 4">Uncharacterized protein</fullName>
    </submittedName>
</protein>
<dbReference type="EMBL" id="UYSU01033990">
    <property type="protein sequence ID" value="VDL93488.1"/>
    <property type="molecule type" value="Genomic_DNA"/>
</dbReference>
<dbReference type="AlphaFoldDB" id="A0A183SSA5"/>
<organism evidence="4">
    <name type="scientific">Schistocephalus solidus</name>
    <name type="common">Tapeworm</name>
    <dbReference type="NCBI Taxonomy" id="70667"/>
    <lineage>
        <taxon>Eukaryota</taxon>
        <taxon>Metazoa</taxon>
        <taxon>Spiralia</taxon>
        <taxon>Lophotrochozoa</taxon>
        <taxon>Platyhelminthes</taxon>
        <taxon>Cestoda</taxon>
        <taxon>Eucestoda</taxon>
        <taxon>Diphyllobothriidea</taxon>
        <taxon>Diphyllobothriidae</taxon>
        <taxon>Schistocephalus</taxon>
    </lineage>
</organism>
<reference evidence="2 3" key="2">
    <citation type="submission" date="2018-11" db="EMBL/GenBank/DDBJ databases">
        <authorList>
            <consortium name="Pathogen Informatics"/>
        </authorList>
    </citation>
    <scope>NUCLEOTIDE SEQUENCE [LARGE SCALE GENOMIC DNA]</scope>
    <source>
        <strain evidence="2 3">NST_G2</strain>
    </source>
</reference>
<proteinExistence type="predicted"/>
<reference evidence="4" key="1">
    <citation type="submission" date="2016-06" db="UniProtKB">
        <authorList>
            <consortium name="WormBaseParasite"/>
        </authorList>
    </citation>
    <scope>IDENTIFICATION</scope>
</reference>
<name>A0A183SSA5_SCHSO</name>
<sequence>MLLWPSLPGSQLSPSGHTPANRHDQRAKPGEGLRCCVCLHTRYLCSLPPVLALSRPPCPSSSPFPTPLPSPLTSPPPPPLSSSFYSGFYPSSSSSILILPSFPTVEKSYGEGDMQSLGFFPAATPLATVTTGGLNQVRVSGVVCASTPVLRWGRQQPRRWPRLTGQLEEVGAGYTFFWSGQPKAERRDAGVAFAVRNDIRGRLPCLPQGSNDRLMSLRLPLRVDKFATIISAYAPPRTSSDAAKDKFYEDLHSLLATVRMAD</sequence>
<evidence type="ECO:0000313" key="2">
    <source>
        <dbReference type="EMBL" id="VDL93488.1"/>
    </source>
</evidence>
<feature type="compositionally biased region" description="Low complexity" evidence="1">
    <location>
        <begin position="1"/>
        <end position="15"/>
    </location>
</feature>
<accession>A0A183SSA5</accession>
<evidence type="ECO:0000313" key="3">
    <source>
        <dbReference type="Proteomes" id="UP000275846"/>
    </source>
</evidence>
<evidence type="ECO:0000256" key="1">
    <source>
        <dbReference type="SAM" id="MobiDB-lite"/>
    </source>
</evidence>
<dbReference type="InterPro" id="IPR036691">
    <property type="entry name" value="Endo/exonu/phosph_ase_sf"/>
</dbReference>
<feature type="region of interest" description="Disordered" evidence="1">
    <location>
        <begin position="1"/>
        <end position="28"/>
    </location>
</feature>
<dbReference type="Gene3D" id="3.60.10.10">
    <property type="entry name" value="Endonuclease/exonuclease/phosphatase"/>
    <property type="match status" value="1"/>
</dbReference>
<dbReference type="Proteomes" id="UP000275846">
    <property type="component" value="Unassembled WGS sequence"/>
</dbReference>
<keyword evidence="3" id="KW-1185">Reference proteome</keyword>
<gene>
    <name evidence="2" type="ORF">SSLN_LOCUS7103</name>
</gene>
<dbReference type="STRING" id="70667.A0A183SSA5"/>
<dbReference type="WBParaSite" id="SSLN_0000733801-mRNA-1">
    <property type="protein sequence ID" value="SSLN_0000733801-mRNA-1"/>
    <property type="gene ID" value="SSLN_0000733801"/>
</dbReference>